<evidence type="ECO:0000313" key="8">
    <source>
        <dbReference type="EMBL" id="MFD1510898.1"/>
    </source>
</evidence>
<feature type="transmembrane region" description="Helical" evidence="7">
    <location>
        <begin position="16"/>
        <end position="35"/>
    </location>
</feature>
<gene>
    <name evidence="8" type="ORF">ACFTOW_16055</name>
</gene>
<name>A0ABW4ELH5_9RHOB</name>
<dbReference type="InterPro" id="IPR017039">
    <property type="entry name" value="Virul_fac_BrkB"/>
</dbReference>
<sequence length="457" mass="49604">MQFKSPNLAALRQSRFGPALIGIGQFAAFAVRRFFAERLTAAAASLTYSTLLAIVPLLVIAFAILSGFSAFDAVKERMQEVFLSAVVPEAGAAIEEYIANFTRNANNLTAVGIVALAVTALLLLSTIEHTLNRIWHVERPRPVLVRFLIFWAILTLGPLLIGGSFTLTSDLMNLAGRVEILNTGGTIYASRLQETWLVNTLISIAINIIGFTALFVLVPARRVRIWHAAVGASLAAIAFEILSWGFNSFLTSGSSYETIYGALAAVPVFLIWIYTSWMVIILGAVVAASIPDWLIARTAVPTGALRPSDRLAIAVTLLAKLHRQAQSGGMLDEQRLVDAVPLEARDEIFDALLRSGYLSQTEDSCVALARDMYTTTVFDLANDLKLPLGVKPDRDSAIPDEIVERLAAETTATRAMLERLHEAEVDILSSPLAHVLSPTDDDKVIARVGKPARRSLP</sequence>
<feature type="transmembrane region" description="Helical" evidence="7">
    <location>
        <begin position="47"/>
        <end position="71"/>
    </location>
</feature>
<keyword evidence="9" id="KW-1185">Reference proteome</keyword>
<keyword evidence="2 7" id="KW-1003">Cell membrane</keyword>
<feature type="transmembrane region" description="Helical" evidence="7">
    <location>
        <begin position="258"/>
        <end position="287"/>
    </location>
</feature>
<dbReference type="NCBIfam" id="TIGR00765">
    <property type="entry name" value="yihY_not_rbn"/>
    <property type="match status" value="1"/>
</dbReference>
<dbReference type="EMBL" id="JBHUDD010000147">
    <property type="protein sequence ID" value="MFD1510898.1"/>
    <property type="molecule type" value="Genomic_DNA"/>
</dbReference>
<proteinExistence type="inferred from homology"/>
<evidence type="ECO:0000256" key="1">
    <source>
        <dbReference type="ARBA" id="ARBA00004651"/>
    </source>
</evidence>
<accession>A0ABW4ELH5</accession>
<dbReference type="HAMAP" id="MF_00672">
    <property type="entry name" value="UPF0761"/>
    <property type="match status" value="1"/>
</dbReference>
<feature type="transmembrane region" description="Helical" evidence="7">
    <location>
        <begin position="143"/>
        <end position="165"/>
    </location>
</feature>
<protein>
    <recommendedName>
        <fullName evidence="7">UPF0761 membrane protein ACFTOW_16055</fullName>
    </recommendedName>
</protein>
<feature type="transmembrane region" description="Helical" evidence="7">
    <location>
        <begin position="196"/>
        <end position="218"/>
    </location>
</feature>
<evidence type="ECO:0000256" key="6">
    <source>
        <dbReference type="ARBA" id="ARBA00023136"/>
    </source>
</evidence>
<evidence type="ECO:0000256" key="7">
    <source>
        <dbReference type="HAMAP-Rule" id="MF_00672"/>
    </source>
</evidence>
<evidence type="ECO:0000256" key="2">
    <source>
        <dbReference type="ARBA" id="ARBA00022475"/>
    </source>
</evidence>
<comment type="caution">
    <text evidence="8">The sequence shown here is derived from an EMBL/GenBank/DDBJ whole genome shotgun (WGS) entry which is preliminary data.</text>
</comment>
<evidence type="ECO:0000256" key="4">
    <source>
        <dbReference type="ARBA" id="ARBA00022692"/>
    </source>
</evidence>
<dbReference type="RefSeq" id="WP_379917528.1">
    <property type="nucleotide sequence ID" value="NZ_JBHUDD010000147.1"/>
</dbReference>
<organism evidence="8 9">
    <name type="scientific">Lacimonas salitolerans</name>
    <dbReference type="NCBI Taxonomy" id="1323750"/>
    <lineage>
        <taxon>Bacteria</taxon>
        <taxon>Pseudomonadati</taxon>
        <taxon>Pseudomonadota</taxon>
        <taxon>Alphaproteobacteria</taxon>
        <taxon>Rhodobacterales</taxon>
        <taxon>Paracoccaceae</taxon>
        <taxon>Lacimonas</taxon>
    </lineage>
</organism>
<dbReference type="PANTHER" id="PTHR30213:SF0">
    <property type="entry name" value="UPF0761 MEMBRANE PROTEIN YIHY"/>
    <property type="match status" value="1"/>
</dbReference>
<evidence type="ECO:0000256" key="5">
    <source>
        <dbReference type="ARBA" id="ARBA00022989"/>
    </source>
</evidence>
<dbReference type="PANTHER" id="PTHR30213">
    <property type="entry name" value="INNER MEMBRANE PROTEIN YHJD"/>
    <property type="match status" value="1"/>
</dbReference>
<dbReference type="Proteomes" id="UP001597186">
    <property type="component" value="Unassembled WGS sequence"/>
</dbReference>
<reference evidence="9" key="1">
    <citation type="journal article" date="2019" name="Int. J. Syst. Evol. Microbiol.">
        <title>The Global Catalogue of Microorganisms (GCM) 10K type strain sequencing project: providing services to taxonomists for standard genome sequencing and annotation.</title>
        <authorList>
            <consortium name="The Broad Institute Genomics Platform"/>
            <consortium name="The Broad Institute Genome Sequencing Center for Infectious Disease"/>
            <person name="Wu L."/>
            <person name="Ma J."/>
        </authorList>
    </citation>
    <scope>NUCLEOTIDE SEQUENCE [LARGE SCALE GENOMIC DNA]</scope>
    <source>
        <strain evidence="9">CGMCC 1.12477</strain>
    </source>
</reference>
<feature type="transmembrane region" description="Helical" evidence="7">
    <location>
        <begin position="225"/>
        <end position="246"/>
    </location>
</feature>
<keyword evidence="5 7" id="KW-1133">Transmembrane helix</keyword>
<keyword evidence="3" id="KW-0997">Cell inner membrane</keyword>
<evidence type="ECO:0000256" key="3">
    <source>
        <dbReference type="ARBA" id="ARBA00022519"/>
    </source>
</evidence>
<feature type="transmembrane region" description="Helical" evidence="7">
    <location>
        <begin position="110"/>
        <end position="131"/>
    </location>
</feature>
<dbReference type="Pfam" id="PF03631">
    <property type="entry name" value="Virul_fac_BrkB"/>
    <property type="match status" value="1"/>
</dbReference>
<dbReference type="InterPro" id="IPR023679">
    <property type="entry name" value="UPF0761_bac"/>
</dbReference>
<keyword evidence="4 7" id="KW-0812">Transmembrane</keyword>
<keyword evidence="6 7" id="KW-0472">Membrane</keyword>
<comment type="subcellular location">
    <subcellularLocation>
        <location evidence="1 7">Cell membrane</location>
        <topology evidence="1 7">Multi-pass membrane protein</topology>
    </subcellularLocation>
</comment>
<evidence type="ECO:0000313" key="9">
    <source>
        <dbReference type="Proteomes" id="UP001597186"/>
    </source>
</evidence>
<comment type="similarity">
    <text evidence="7">Belongs to the UPF0761 family.</text>
</comment>